<name>A0A0M0KLM9_ALKHA</name>
<dbReference type="PATRIC" id="fig|136160.3.peg.3181"/>
<proteinExistence type="predicted"/>
<dbReference type="RefSeq" id="WP_041820382.1">
    <property type="nucleotide sequence ID" value="NZ_CP040441.1"/>
</dbReference>
<evidence type="ECO:0008006" key="2">
    <source>
        <dbReference type="Google" id="ProtNLM"/>
    </source>
</evidence>
<dbReference type="AlphaFoldDB" id="A0A0M0KLM9"/>
<organism evidence="1">
    <name type="scientific">Halalkalibacterium halodurans</name>
    <name type="common">Bacillus halodurans</name>
    <dbReference type="NCBI Taxonomy" id="86665"/>
    <lineage>
        <taxon>Bacteria</taxon>
        <taxon>Bacillati</taxon>
        <taxon>Bacillota</taxon>
        <taxon>Bacilli</taxon>
        <taxon>Bacillales</taxon>
        <taxon>Bacillaceae</taxon>
        <taxon>Halalkalibacterium (ex Joshi et al. 2022)</taxon>
    </lineage>
</organism>
<reference evidence="1" key="1">
    <citation type="submission" date="2015-08" db="EMBL/GenBank/DDBJ databases">
        <title>Complete DNA Sequence of Pseudomonas syringae pv. actinidiae, the Causal Agent of Kiwifruit Canker Disease.</title>
        <authorList>
            <person name="Rikkerink E.H.A."/>
            <person name="Fineran P.C."/>
        </authorList>
    </citation>
    <scope>NUCLEOTIDE SEQUENCE</scope>
    <source>
        <strain evidence="1">DSM 13666</strain>
    </source>
</reference>
<evidence type="ECO:0000313" key="1">
    <source>
        <dbReference type="EMBL" id="KOO39776.1"/>
    </source>
</evidence>
<dbReference type="GeneID" id="87596770"/>
<gene>
    <name evidence="1" type="ORF">AMD02_13650</name>
</gene>
<accession>A0A0M0KLM9</accession>
<protein>
    <recommendedName>
        <fullName evidence="2">N-acetyltransferase domain-containing protein</fullName>
    </recommendedName>
</protein>
<dbReference type="EMBL" id="LILD01000001">
    <property type="protein sequence ID" value="KOO39776.1"/>
    <property type="molecule type" value="Genomic_DNA"/>
</dbReference>
<sequence length="155" mass="17848">MNIIKMTSDNLIIYLKPLLRFVRRIDKQNHTAYYPWFLKLTKHSFLRNDTAIHLAAWRGKIIAVVAVESLGKAHASLQVEPRFIRTNVAPSLLKSLLSDLHTCYFAFPADAKREIRWALDSGFVCYTYEDRGDCETMYWFEGGEKIATGSTEKEA</sequence>
<comment type="caution">
    <text evidence="1">The sequence shown here is derived from an EMBL/GenBank/DDBJ whole genome shotgun (WGS) entry which is preliminary data.</text>
</comment>